<dbReference type="PANTHER" id="PTHR24421">
    <property type="entry name" value="NITRATE/NITRITE SENSOR PROTEIN NARX-RELATED"/>
    <property type="match status" value="1"/>
</dbReference>
<dbReference type="InterPro" id="IPR005467">
    <property type="entry name" value="His_kinase_dom"/>
</dbReference>
<dbReference type="InterPro" id="IPR003594">
    <property type="entry name" value="HATPase_dom"/>
</dbReference>
<keyword evidence="3" id="KW-0902">Two-component regulatory system</keyword>
<dbReference type="PROSITE" id="PS50109">
    <property type="entry name" value="HIS_KIN"/>
    <property type="match status" value="1"/>
</dbReference>
<comment type="caution">
    <text evidence="7">The sequence shown here is derived from an EMBL/GenBank/DDBJ whole genome shotgun (WGS) entry which is preliminary data.</text>
</comment>
<evidence type="ECO:0000313" key="8">
    <source>
        <dbReference type="Proteomes" id="UP001501116"/>
    </source>
</evidence>
<protein>
    <submittedName>
        <fullName evidence="7">Sensor histidine kinase</fullName>
    </submittedName>
</protein>
<dbReference type="EMBL" id="BAAANN010000084">
    <property type="protein sequence ID" value="GAA1994667.1"/>
    <property type="molecule type" value="Genomic_DNA"/>
</dbReference>
<dbReference type="Gene3D" id="1.20.5.1930">
    <property type="match status" value="1"/>
</dbReference>
<organism evidence="7 8">
    <name type="scientific">Amycolatopsis minnesotensis</name>
    <dbReference type="NCBI Taxonomy" id="337894"/>
    <lineage>
        <taxon>Bacteria</taxon>
        <taxon>Bacillati</taxon>
        <taxon>Actinomycetota</taxon>
        <taxon>Actinomycetes</taxon>
        <taxon>Pseudonocardiales</taxon>
        <taxon>Pseudonocardiaceae</taxon>
        <taxon>Amycolatopsis</taxon>
    </lineage>
</organism>
<dbReference type="Pfam" id="PF07730">
    <property type="entry name" value="HisKA_3"/>
    <property type="match status" value="1"/>
</dbReference>
<evidence type="ECO:0000256" key="3">
    <source>
        <dbReference type="ARBA" id="ARBA00023012"/>
    </source>
</evidence>
<name>A0ABP5EF48_9PSEU</name>
<dbReference type="Gene3D" id="3.30.565.10">
    <property type="entry name" value="Histidine kinase-like ATPase, C-terminal domain"/>
    <property type="match status" value="1"/>
</dbReference>
<gene>
    <name evidence="7" type="ORF">GCM10009754_87470</name>
</gene>
<sequence>MTEATRRWFWLWDVFFVIVYAATAAVVATETTEDTVPGARYWSLALVAVTALAYVTVGRRVEHEGIGGTRRAMFVVVLVVASVAAIMLRPSAGFALFATGSMLFMVAPVRLAVTITVLMTTVPPLSIIVHFGVAMDPNLGVLIPFTGLMVLFAAFVGPWIERVVSQSKERAQLIDQLEASQAEVSRLSREAGTAAERERLAREIHDTLAQGFTSIVTLAQAIESEMDRDPDAAKRHLALAARTARDNLAEARAMVAELTPAALGSSTVEAAMRREAARLDESGMDVTCEIGELPKLPTATEVVLLRGVQEALTNVRKHAGASAVAIRLRVANGSIRLTVRDDGAGFEVSSGHTGYGLDGMRARATEAGGSLTIHSGPEDGTTVELEVPV</sequence>
<evidence type="ECO:0000256" key="5">
    <source>
        <dbReference type="SAM" id="Phobius"/>
    </source>
</evidence>
<evidence type="ECO:0000256" key="4">
    <source>
        <dbReference type="SAM" id="Coils"/>
    </source>
</evidence>
<dbReference type="InterPro" id="IPR017205">
    <property type="entry name" value="Sig_transdc_His_kinase_ChrS"/>
</dbReference>
<dbReference type="PIRSF" id="PIRSF037434">
    <property type="entry name" value="STHK_ChrS"/>
    <property type="match status" value="1"/>
</dbReference>
<keyword evidence="4" id="KW-0175">Coiled coil</keyword>
<dbReference type="InterPro" id="IPR050482">
    <property type="entry name" value="Sensor_HK_TwoCompSys"/>
</dbReference>
<keyword evidence="2 7" id="KW-0418">Kinase</keyword>
<keyword evidence="5" id="KW-0812">Transmembrane</keyword>
<evidence type="ECO:0000256" key="2">
    <source>
        <dbReference type="ARBA" id="ARBA00022777"/>
    </source>
</evidence>
<evidence type="ECO:0000313" key="7">
    <source>
        <dbReference type="EMBL" id="GAA1994667.1"/>
    </source>
</evidence>
<feature type="transmembrane region" description="Helical" evidence="5">
    <location>
        <begin position="69"/>
        <end position="88"/>
    </location>
</feature>
<accession>A0ABP5EF48</accession>
<dbReference type="Pfam" id="PF02518">
    <property type="entry name" value="HATPase_c"/>
    <property type="match status" value="1"/>
</dbReference>
<feature type="transmembrane region" description="Helical" evidence="5">
    <location>
        <begin position="9"/>
        <end position="27"/>
    </location>
</feature>
<dbReference type="Proteomes" id="UP001501116">
    <property type="component" value="Unassembled WGS sequence"/>
</dbReference>
<feature type="domain" description="Histidine kinase" evidence="6">
    <location>
        <begin position="203"/>
        <end position="389"/>
    </location>
</feature>
<dbReference type="InterPro" id="IPR036890">
    <property type="entry name" value="HATPase_C_sf"/>
</dbReference>
<keyword evidence="5" id="KW-1133">Transmembrane helix</keyword>
<dbReference type="SUPFAM" id="SSF55874">
    <property type="entry name" value="ATPase domain of HSP90 chaperone/DNA topoisomerase II/histidine kinase"/>
    <property type="match status" value="1"/>
</dbReference>
<dbReference type="SMART" id="SM00387">
    <property type="entry name" value="HATPase_c"/>
    <property type="match status" value="1"/>
</dbReference>
<keyword evidence="5" id="KW-0472">Membrane</keyword>
<dbReference type="GO" id="GO:0016301">
    <property type="term" value="F:kinase activity"/>
    <property type="evidence" value="ECO:0007669"/>
    <property type="project" value="UniProtKB-KW"/>
</dbReference>
<dbReference type="CDD" id="cd16917">
    <property type="entry name" value="HATPase_UhpB-NarQ-NarX-like"/>
    <property type="match status" value="1"/>
</dbReference>
<dbReference type="InterPro" id="IPR011712">
    <property type="entry name" value="Sig_transdc_His_kin_sub3_dim/P"/>
</dbReference>
<feature type="transmembrane region" description="Helical" evidence="5">
    <location>
        <begin position="39"/>
        <end position="57"/>
    </location>
</feature>
<reference evidence="8" key="1">
    <citation type="journal article" date="2019" name="Int. J. Syst. Evol. Microbiol.">
        <title>The Global Catalogue of Microorganisms (GCM) 10K type strain sequencing project: providing services to taxonomists for standard genome sequencing and annotation.</title>
        <authorList>
            <consortium name="The Broad Institute Genomics Platform"/>
            <consortium name="The Broad Institute Genome Sequencing Center for Infectious Disease"/>
            <person name="Wu L."/>
            <person name="Ma J."/>
        </authorList>
    </citation>
    <scope>NUCLEOTIDE SEQUENCE [LARGE SCALE GENOMIC DNA]</scope>
    <source>
        <strain evidence="8">JCM 14545</strain>
    </source>
</reference>
<feature type="coiled-coil region" evidence="4">
    <location>
        <begin position="163"/>
        <end position="190"/>
    </location>
</feature>
<keyword evidence="1" id="KW-0808">Transferase</keyword>
<evidence type="ECO:0000259" key="6">
    <source>
        <dbReference type="PROSITE" id="PS50109"/>
    </source>
</evidence>
<evidence type="ECO:0000256" key="1">
    <source>
        <dbReference type="ARBA" id="ARBA00022679"/>
    </source>
</evidence>
<proteinExistence type="predicted"/>
<feature type="transmembrane region" description="Helical" evidence="5">
    <location>
        <begin position="139"/>
        <end position="160"/>
    </location>
</feature>
<keyword evidence="8" id="KW-1185">Reference proteome</keyword>